<protein>
    <recommendedName>
        <fullName evidence="4">CSC1/OSCA1-like 7TM region domain-containing protein</fullName>
    </recommendedName>
</protein>
<sequence length="69" mass="7503">MFTDPTSYQALFYFLVIKPGITLLLSLALVALVPVATVLVLPAPAVLRLARRLGVWQANVASTVYIMNT</sequence>
<keyword evidence="1" id="KW-1133">Transmembrane helix</keyword>
<proteinExistence type="predicted"/>
<gene>
    <name evidence="2" type="ORF">A0H81_09278</name>
</gene>
<evidence type="ECO:0000313" key="2">
    <source>
        <dbReference type="EMBL" id="OBZ70573.1"/>
    </source>
</evidence>
<keyword evidence="3" id="KW-1185">Reference proteome</keyword>
<dbReference type="AlphaFoldDB" id="A0A1C7M0U9"/>
<reference evidence="2 3" key="1">
    <citation type="submission" date="2016-03" db="EMBL/GenBank/DDBJ databases">
        <title>Whole genome sequencing of Grifola frondosa 9006-11.</title>
        <authorList>
            <person name="Min B."/>
            <person name="Park H."/>
            <person name="Kim J.-G."/>
            <person name="Cho H."/>
            <person name="Oh Y.-L."/>
            <person name="Kong W.-S."/>
            <person name="Choi I.-G."/>
        </authorList>
    </citation>
    <scope>NUCLEOTIDE SEQUENCE [LARGE SCALE GENOMIC DNA]</scope>
    <source>
        <strain evidence="2 3">9006-11</strain>
    </source>
</reference>
<keyword evidence="1" id="KW-0812">Transmembrane</keyword>
<accession>A0A1C7M0U9</accession>
<evidence type="ECO:0008006" key="4">
    <source>
        <dbReference type="Google" id="ProtNLM"/>
    </source>
</evidence>
<organism evidence="2 3">
    <name type="scientific">Grifola frondosa</name>
    <name type="common">Maitake</name>
    <name type="synonym">Polyporus frondosus</name>
    <dbReference type="NCBI Taxonomy" id="5627"/>
    <lineage>
        <taxon>Eukaryota</taxon>
        <taxon>Fungi</taxon>
        <taxon>Dikarya</taxon>
        <taxon>Basidiomycota</taxon>
        <taxon>Agaricomycotina</taxon>
        <taxon>Agaricomycetes</taxon>
        <taxon>Polyporales</taxon>
        <taxon>Grifolaceae</taxon>
        <taxon>Grifola</taxon>
    </lineage>
</organism>
<dbReference type="Proteomes" id="UP000092993">
    <property type="component" value="Unassembled WGS sequence"/>
</dbReference>
<comment type="caution">
    <text evidence="2">The sequence shown here is derived from an EMBL/GenBank/DDBJ whole genome shotgun (WGS) entry which is preliminary data.</text>
</comment>
<evidence type="ECO:0000313" key="3">
    <source>
        <dbReference type="Proteomes" id="UP000092993"/>
    </source>
</evidence>
<keyword evidence="1" id="KW-0472">Membrane</keyword>
<feature type="transmembrane region" description="Helical" evidence="1">
    <location>
        <begin position="20"/>
        <end position="43"/>
    </location>
</feature>
<dbReference type="EMBL" id="LUGG01000013">
    <property type="protein sequence ID" value="OBZ70573.1"/>
    <property type="molecule type" value="Genomic_DNA"/>
</dbReference>
<evidence type="ECO:0000256" key="1">
    <source>
        <dbReference type="SAM" id="Phobius"/>
    </source>
</evidence>
<name>A0A1C7M0U9_GRIFR</name>